<evidence type="ECO:0008006" key="4">
    <source>
        <dbReference type="Google" id="ProtNLM"/>
    </source>
</evidence>
<keyword evidence="3" id="KW-1185">Reference proteome</keyword>
<dbReference type="AlphaFoldDB" id="A0A2S2CQV3"/>
<sequence>MATRLGIAVLVFMMVQAVLFGIGALLVLATPLSEWAMALMPWVVGISTVVSIPLSWILAPRLRLRYWRARERRNTLRRA</sequence>
<keyword evidence="1" id="KW-0812">Transmembrane</keyword>
<evidence type="ECO:0000313" key="2">
    <source>
        <dbReference type="EMBL" id="AWK86891.1"/>
    </source>
</evidence>
<keyword evidence="1" id="KW-0472">Membrane</keyword>
<name>A0A2S2CQV3_9PROT</name>
<keyword evidence="1" id="KW-1133">Transmembrane helix</keyword>
<protein>
    <recommendedName>
        <fullName evidence="4">DUF2798 domain-containing protein</fullName>
    </recommendedName>
</protein>
<feature type="transmembrane region" description="Helical" evidence="1">
    <location>
        <begin position="7"/>
        <end position="29"/>
    </location>
</feature>
<reference evidence="3" key="1">
    <citation type="submission" date="2018-05" db="EMBL/GenBank/DDBJ databases">
        <title>Azospirillum thermophila sp. nov., a novel isolated from hot spring.</title>
        <authorList>
            <person name="Zhao Z."/>
        </authorList>
    </citation>
    <scope>NUCLEOTIDE SEQUENCE [LARGE SCALE GENOMIC DNA]</scope>
    <source>
        <strain evidence="3">CFH 70021</strain>
    </source>
</reference>
<feature type="transmembrane region" description="Helical" evidence="1">
    <location>
        <begin position="35"/>
        <end position="59"/>
    </location>
</feature>
<dbReference type="OrthoDB" id="7889159at2"/>
<dbReference type="KEGG" id="azz:DEW08_12220"/>
<evidence type="ECO:0000313" key="3">
    <source>
        <dbReference type="Proteomes" id="UP000245629"/>
    </source>
</evidence>
<proteinExistence type="predicted"/>
<accession>A0A2S2CQV3</accession>
<dbReference type="Proteomes" id="UP000245629">
    <property type="component" value="Chromosome 2"/>
</dbReference>
<organism evidence="2 3">
    <name type="scientific">Azospirillum thermophilum</name>
    <dbReference type="NCBI Taxonomy" id="2202148"/>
    <lineage>
        <taxon>Bacteria</taxon>
        <taxon>Pseudomonadati</taxon>
        <taxon>Pseudomonadota</taxon>
        <taxon>Alphaproteobacteria</taxon>
        <taxon>Rhodospirillales</taxon>
        <taxon>Azospirillaceae</taxon>
        <taxon>Azospirillum</taxon>
    </lineage>
</organism>
<dbReference type="RefSeq" id="WP_109327465.1">
    <property type="nucleotide sequence ID" value="NZ_CP029353.1"/>
</dbReference>
<dbReference type="EMBL" id="CP029353">
    <property type="protein sequence ID" value="AWK86891.1"/>
    <property type="molecule type" value="Genomic_DNA"/>
</dbReference>
<evidence type="ECO:0000256" key="1">
    <source>
        <dbReference type="SAM" id="Phobius"/>
    </source>
</evidence>
<gene>
    <name evidence="2" type="ORF">DEW08_12220</name>
</gene>